<dbReference type="GO" id="GO:0005737">
    <property type="term" value="C:cytoplasm"/>
    <property type="evidence" value="ECO:0007669"/>
    <property type="project" value="UniProtKB-SubCell"/>
</dbReference>
<dbReference type="GO" id="GO:0005886">
    <property type="term" value="C:plasma membrane"/>
    <property type="evidence" value="ECO:0007669"/>
    <property type="project" value="TreeGrafter"/>
</dbReference>
<dbReference type="Gene3D" id="1.20.5.990">
    <property type="entry name" value="Nemo cc2-lz domain - 1d5 darpin complex"/>
    <property type="match status" value="1"/>
</dbReference>
<dbReference type="Pfam" id="PF16516">
    <property type="entry name" value="CC2-LZ"/>
    <property type="match status" value="1"/>
</dbReference>
<dbReference type="PROSITE" id="PS51801">
    <property type="entry name" value="ZF_CCHC_NOA"/>
    <property type="match status" value="1"/>
</dbReference>
<dbReference type="InterPro" id="IPR042987">
    <property type="entry name" value="ARHGEF39"/>
</dbReference>
<evidence type="ECO:0000259" key="12">
    <source>
        <dbReference type="PROSITE" id="PS51801"/>
    </source>
</evidence>
<organism evidence="13 14">
    <name type="scientific">Conger conger</name>
    <name type="common">Conger eel</name>
    <name type="synonym">Muraena conger</name>
    <dbReference type="NCBI Taxonomy" id="82655"/>
    <lineage>
        <taxon>Eukaryota</taxon>
        <taxon>Metazoa</taxon>
        <taxon>Chordata</taxon>
        <taxon>Craniata</taxon>
        <taxon>Vertebrata</taxon>
        <taxon>Euteleostomi</taxon>
        <taxon>Actinopterygii</taxon>
        <taxon>Neopterygii</taxon>
        <taxon>Teleostei</taxon>
        <taxon>Anguilliformes</taxon>
        <taxon>Congridae</taxon>
        <taxon>Conger</taxon>
    </lineage>
</organism>
<dbReference type="Gene3D" id="2.30.29.30">
    <property type="entry name" value="Pleckstrin-homology domain (PH domain)/Phosphotyrosine-binding domain (PTB)"/>
    <property type="match status" value="1"/>
</dbReference>
<dbReference type="SUPFAM" id="SSF50729">
    <property type="entry name" value="PH domain-like"/>
    <property type="match status" value="1"/>
</dbReference>
<evidence type="ECO:0000256" key="7">
    <source>
        <dbReference type="PROSITE-ProRule" id="PRU01142"/>
    </source>
</evidence>
<name>A0A9Q1CV80_CONCO</name>
<feature type="region of interest" description="Disordered" evidence="9">
    <location>
        <begin position="663"/>
        <end position="687"/>
    </location>
</feature>
<gene>
    <name evidence="13" type="ORF">COCON_G00231710</name>
</gene>
<evidence type="ECO:0000256" key="8">
    <source>
        <dbReference type="SAM" id="Coils"/>
    </source>
</evidence>
<dbReference type="GO" id="GO:0070530">
    <property type="term" value="F:K63-linked polyubiquitin modification-dependent protein binding"/>
    <property type="evidence" value="ECO:0007669"/>
    <property type="project" value="InterPro"/>
</dbReference>
<keyword evidence="4 7" id="KW-0863">Zinc-finger</keyword>
<evidence type="ECO:0000256" key="1">
    <source>
        <dbReference type="ARBA" id="ARBA00004496"/>
    </source>
</evidence>
<accession>A0A9Q1CV80</accession>
<evidence type="ECO:0000256" key="5">
    <source>
        <dbReference type="ARBA" id="ARBA00022833"/>
    </source>
</evidence>
<dbReference type="PANTHER" id="PTHR47056:SF1">
    <property type="entry name" value="RHO GUANINE NUCLEOTIDE EXCHANGE FACTOR 39"/>
    <property type="match status" value="1"/>
</dbReference>
<keyword evidence="2" id="KW-0963">Cytoplasm</keyword>
<dbReference type="Pfam" id="PF00621">
    <property type="entry name" value="RhoGEF"/>
    <property type="match status" value="1"/>
</dbReference>
<evidence type="ECO:0000259" key="11">
    <source>
        <dbReference type="PROSITE" id="PS50010"/>
    </source>
</evidence>
<sequence>MSADGVDGVQQQRERWERKRGRTSRELVRTEQQYCLRLELLVTYFVKILKAKGTLQQDIMESIFSSITSIHLVNQALLAYLEDEKLGLGFERFCPHLNHYYTYVDNFERASKVLQVQVKKNKAFRRFKKLQESRPEFRSSTLEELLQLPLQRVQQYKHFLRDLAENTSPDHHEFPQLSGAVKAISAVAQRIQDNARSQENHLQLLRVQKLLKGRKTKVLAPGRWYVREGWLKVVPTKGTEVKPKMFFLFSDVLLLTAPCSALHPTNGDKFACRHAYPLRECTVDKVFGHTRSQGGLISLTFAKDKLLLMSGDQEDINDWYRSLTSAIGQLMSRNTTVHGRDGLSRKPLRSFEGLTEPNTPTAPSHTRKRVRVSVEPQGQVGDPCSVPPSGGAERAGASKRAKLSTAGAERIFFCTLPSELCLNPMVSRDPAFTWDLNADSTLYSSMEHEKAEEQVPAAMQWTDGSTTATYGDGTGSMQRRDGQRDFLDGRAKGSEGGAQVEVEQLRRALQQAQANLHLAQSSNKTLVEKCRVLEQDMATQQRERLQSQAEKQLQLQLESVQSLLTEEEKRTELLRRTLAQLQGAYNKLSDENNWMKAEGANAEKSTVEELQNTLAMAEQALAAKQNKIDAMQREFIKKNQELESISVFQAQAEVRHRQGIPHLRRAGGQGEDPHGEGEGDGAAGVRRRRRMEQLKEENRQLKEENRQLKEELESQSANRNLLEMRNRHQQTQKPLGGTLSNIWQWAKGEPNIQEHTCPKCEGAYPDLDSLQIHIMDCIV</sequence>
<dbReference type="InterPro" id="IPR035899">
    <property type="entry name" value="DBL_dom_sf"/>
</dbReference>
<keyword evidence="3" id="KW-0479">Metal-binding</keyword>
<dbReference type="Gene3D" id="1.20.900.10">
    <property type="entry name" value="Dbl homology (DH) domain"/>
    <property type="match status" value="1"/>
</dbReference>
<proteinExistence type="predicted"/>
<feature type="compositionally biased region" description="Basic and acidic residues" evidence="9">
    <location>
        <begin position="12"/>
        <end position="22"/>
    </location>
</feature>
<dbReference type="InterPro" id="IPR034735">
    <property type="entry name" value="NEMO_ZF"/>
</dbReference>
<evidence type="ECO:0000256" key="6">
    <source>
        <dbReference type="ARBA" id="ARBA00023054"/>
    </source>
</evidence>
<keyword evidence="5" id="KW-0862">Zinc</keyword>
<comment type="subcellular location">
    <subcellularLocation>
        <location evidence="1">Cytoplasm</location>
    </subcellularLocation>
</comment>
<dbReference type="InterPro" id="IPR001849">
    <property type="entry name" value="PH_domain"/>
</dbReference>
<dbReference type="GO" id="GO:0005085">
    <property type="term" value="F:guanyl-nucleotide exchange factor activity"/>
    <property type="evidence" value="ECO:0007669"/>
    <property type="project" value="InterPro"/>
</dbReference>
<evidence type="ECO:0008006" key="15">
    <source>
        <dbReference type="Google" id="ProtNLM"/>
    </source>
</evidence>
<feature type="coiled-coil region" evidence="8">
    <location>
        <begin position="495"/>
        <end position="641"/>
    </location>
</feature>
<evidence type="ECO:0000256" key="4">
    <source>
        <dbReference type="ARBA" id="ARBA00022771"/>
    </source>
</evidence>
<evidence type="ECO:0000313" key="13">
    <source>
        <dbReference type="EMBL" id="KAJ8249955.1"/>
    </source>
</evidence>
<dbReference type="GO" id="GO:0030335">
    <property type="term" value="P:positive regulation of cell migration"/>
    <property type="evidence" value="ECO:0007669"/>
    <property type="project" value="TreeGrafter"/>
</dbReference>
<dbReference type="AlphaFoldDB" id="A0A9Q1CV80"/>
<feature type="region of interest" description="Disordered" evidence="9">
    <location>
        <begin position="337"/>
        <end position="398"/>
    </location>
</feature>
<dbReference type="Pfam" id="PF18414">
    <property type="entry name" value="zf_C2H2_10"/>
    <property type="match status" value="1"/>
</dbReference>
<dbReference type="SMART" id="SM00233">
    <property type="entry name" value="PH"/>
    <property type="match status" value="1"/>
</dbReference>
<feature type="domain" description="DH" evidence="11">
    <location>
        <begin position="19"/>
        <end position="194"/>
    </location>
</feature>
<dbReference type="InterPro" id="IPR011993">
    <property type="entry name" value="PH-like_dom_sf"/>
</dbReference>
<evidence type="ECO:0000256" key="9">
    <source>
        <dbReference type="SAM" id="MobiDB-lite"/>
    </source>
</evidence>
<evidence type="ECO:0000313" key="14">
    <source>
        <dbReference type="Proteomes" id="UP001152803"/>
    </source>
</evidence>
<dbReference type="Proteomes" id="UP001152803">
    <property type="component" value="Unassembled WGS sequence"/>
</dbReference>
<evidence type="ECO:0000259" key="10">
    <source>
        <dbReference type="PROSITE" id="PS50003"/>
    </source>
</evidence>
<dbReference type="SMART" id="SM00325">
    <property type="entry name" value="RhoGEF"/>
    <property type="match status" value="1"/>
</dbReference>
<feature type="domain" description="PH" evidence="10">
    <location>
        <begin position="224"/>
        <end position="328"/>
    </location>
</feature>
<dbReference type="PROSITE" id="PS50010">
    <property type="entry name" value="DH_2"/>
    <property type="match status" value="1"/>
</dbReference>
<dbReference type="GO" id="GO:0008270">
    <property type="term" value="F:zinc ion binding"/>
    <property type="evidence" value="ECO:0007669"/>
    <property type="project" value="UniProtKB-KW"/>
</dbReference>
<dbReference type="InterPro" id="IPR032419">
    <property type="entry name" value="CC2-LZ_dom"/>
</dbReference>
<keyword evidence="6 8" id="KW-0175">Coiled coil</keyword>
<dbReference type="PROSITE" id="PS50003">
    <property type="entry name" value="PH_DOMAIN"/>
    <property type="match status" value="1"/>
</dbReference>
<evidence type="ECO:0000256" key="2">
    <source>
        <dbReference type="ARBA" id="ARBA00022490"/>
    </source>
</evidence>
<reference evidence="13" key="1">
    <citation type="journal article" date="2023" name="Science">
        <title>Genome structures resolve the early diversification of teleost fishes.</title>
        <authorList>
            <person name="Parey E."/>
            <person name="Louis A."/>
            <person name="Montfort J."/>
            <person name="Bouchez O."/>
            <person name="Roques C."/>
            <person name="Iampietro C."/>
            <person name="Lluch J."/>
            <person name="Castinel A."/>
            <person name="Donnadieu C."/>
            <person name="Desvignes T."/>
            <person name="Floi Bucao C."/>
            <person name="Jouanno E."/>
            <person name="Wen M."/>
            <person name="Mejri S."/>
            <person name="Dirks R."/>
            <person name="Jansen H."/>
            <person name="Henkel C."/>
            <person name="Chen W.J."/>
            <person name="Zahm M."/>
            <person name="Cabau C."/>
            <person name="Klopp C."/>
            <person name="Thompson A.W."/>
            <person name="Robinson-Rechavi M."/>
            <person name="Braasch I."/>
            <person name="Lecointre G."/>
            <person name="Bobe J."/>
            <person name="Postlethwait J.H."/>
            <person name="Berthelot C."/>
            <person name="Roest Crollius H."/>
            <person name="Guiguen Y."/>
        </authorList>
    </citation>
    <scope>NUCLEOTIDE SEQUENCE</scope>
    <source>
        <strain evidence="13">Concon-B</strain>
    </source>
</reference>
<comment type="caution">
    <text evidence="13">The sequence shown here is derived from an EMBL/GenBank/DDBJ whole genome shotgun (WGS) entry which is preliminary data.</text>
</comment>
<dbReference type="Gene3D" id="1.20.5.390">
    <property type="entry name" value="L1 transposable element, trimerization domain"/>
    <property type="match status" value="1"/>
</dbReference>
<dbReference type="EMBL" id="JAFJMO010000019">
    <property type="protein sequence ID" value="KAJ8249955.1"/>
    <property type="molecule type" value="Genomic_DNA"/>
</dbReference>
<evidence type="ECO:0000256" key="3">
    <source>
        <dbReference type="ARBA" id="ARBA00022723"/>
    </source>
</evidence>
<dbReference type="SUPFAM" id="SSF48065">
    <property type="entry name" value="DBL homology domain (DH-domain)"/>
    <property type="match status" value="1"/>
</dbReference>
<dbReference type="PANTHER" id="PTHR47056">
    <property type="entry name" value="RHO GUANINE NUCLEOTIDE EXCHANGE FACTOR 39"/>
    <property type="match status" value="1"/>
</dbReference>
<feature type="region of interest" description="Disordered" evidence="9">
    <location>
        <begin position="1"/>
        <end position="22"/>
    </location>
</feature>
<feature type="domain" description="CCHC NOA-type" evidence="12">
    <location>
        <begin position="749"/>
        <end position="779"/>
    </location>
</feature>
<protein>
    <recommendedName>
        <fullName evidence="15">Rho guanine nucleotide exchange factor 39</fullName>
    </recommendedName>
</protein>
<keyword evidence="14" id="KW-1185">Reference proteome</keyword>
<dbReference type="OrthoDB" id="660555at2759"/>
<dbReference type="InterPro" id="IPR000219">
    <property type="entry name" value="DH_dom"/>
</dbReference>